<accession>A0AC58UTR7</accession>
<protein>
    <submittedName>
        <fullName evidence="2">Uncharacterized protein LOC142182581</fullName>
    </submittedName>
</protein>
<evidence type="ECO:0000313" key="1">
    <source>
        <dbReference type="Proteomes" id="UP000790787"/>
    </source>
</evidence>
<organism evidence="1 2">
    <name type="scientific">Nicotiana tabacum</name>
    <name type="common">Common tobacco</name>
    <dbReference type="NCBI Taxonomy" id="4097"/>
    <lineage>
        <taxon>Eukaryota</taxon>
        <taxon>Viridiplantae</taxon>
        <taxon>Streptophyta</taxon>
        <taxon>Embryophyta</taxon>
        <taxon>Tracheophyta</taxon>
        <taxon>Spermatophyta</taxon>
        <taxon>Magnoliopsida</taxon>
        <taxon>eudicotyledons</taxon>
        <taxon>Gunneridae</taxon>
        <taxon>Pentapetalae</taxon>
        <taxon>asterids</taxon>
        <taxon>lamiids</taxon>
        <taxon>Solanales</taxon>
        <taxon>Solanaceae</taxon>
        <taxon>Nicotianoideae</taxon>
        <taxon>Nicotianeae</taxon>
        <taxon>Nicotiana</taxon>
    </lineage>
</organism>
<dbReference type="RefSeq" id="XP_075112896.1">
    <property type="nucleotide sequence ID" value="XM_075256795.1"/>
</dbReference>
<name>A0AC58UTR7_TOBAC</name>
<reference evidence="2" key="2">
    <citation type="submission" date="2025-08" db="UniProtKB">
        <authorList>
            <consortium name="RefSeq"/>
        </authorList>
    </citation>
    <scope>IDENTIFICATION</scope>
    <source>
        <tissue evidence="2">Leaf</tissue>
    </source>
</reference>
<evidence type="ECO:0000313" key="2">
    <source>
        <dbReference type="RefSeq" id="XP_075112896.1"/>
    </source>
</evidence>
<proteinExistence type="predicted"/>
<keyword evidence="1" id="KW-1185">Reference proteome</keyword>
<reference evidence="1" key="1">
    <citation type="journal article" date="2014" name="Nat. Commun.">
        <title>The tobacco genome sequence and its comparison with those of tomato and potato.</title>
        <authorList>
            <person name="Sierro N."/>
            <person name="Battey J.N."/>
            <person name="Ouadi S."/>
            <person name="Bakaher N."/>
            <person name="Bovet L."/>
            <person name="Willig A."/>
            <person name="Goepfert S."/>
            <person name="Peitsch M.C."/>
            <person name="Ivanov N.V."/>
        </authorList>
    </citation>
    <scope>NUCLEOTIDE SEQUENCE [LARGE SCALE GENOMIC DNA]</scope>
</reference>
<sequence length="416" mass="47732">MSMSNNQAKEPIVYFRKKIRKTKRIEQVVGTVVASPAHQDFLPKKVGQKSFETLHKSSIKLFEEEKKCVDKKETKTKSGTKCSYSSKSNTRLCKGGGARNAKISDNKEERRKTWNPQTSVFNKYMEILTTEEETNWNELALVDGNIDYVSSQLEFAKDLGETAQRFALTKVCSLKKSLNSPPIFPNTYSERFDAKIRKAKMVHQENQKIINFEDFYAQRRSNKGINISEKIVNSREEVTKLLGTNSNQSSGLKLQFQNMTIMNQQQQHTQCDPTSGVWGGWGVRKSYAELYGVETSMNQVSDPNYFLGNHMKEQNTWPRTYKPRAIVHPSKIISPCKNSDQNMQRTSGSASSFSFMKLLMGDENCSILTEELNAKQQFLSPSWVQQPQQISFMDLLTREDHELEMFDLDSTKHDVF</sequence>
<gene>
    <name evidence="2" type="primary">LOC142182581</name>
</gene>
<dbReference type="Proteomes" id="UP000790787">
    <property type="component" value="Chromosome 7"/>
</dbReference>